<dbReference type="EMBL" id="QRDZ01000013">
    <property type="protein sequence ID" value="RED76148.1"/>
    <property type="molecule type" value="Genomic_DNA"/>
</dbReference>
<name>A0A3D9JQ45_9BACL</name>
<evidence type="ECO:0000313" key="1">
    <source>
        <dbReference type="EMBL" id="RED76148.1"/>
    </source>
</evidence>
<evidence type="ECO:0008006" key="3">
    <source>
        <dbReference type="Google" id="ProtNLM"/>
    </source>
</evidence>
<accession>A0A3D9JQ45</accession>
<dbReference type="Proteomes" id="UP000256977">
    <property type="component" value="Unassembled WGS sequence"/>
</dbReference>
<sequence length="471" mass="53117">MTDAPKKRISDETLEMIRKLDIKEFAENALGEKLKREGTAYMAYRNGGENNPSVAIVPSKHYWKDFTRDDIGGIEVLSYFAYRMWDTVELKGERFTTAVHQVCALAGIPLKYDDGTVIQPTTDRCVGEVDLVEDDGSEHKQSPEVLNDYYRGLLSLMHLTEGHRKHFEEERRIPIETVKIRSYASMSDNPQDRYKLARDVIKKLGKKPEGIPGFYLAQGEYGPYWTMLGREGIIVPFRNLFNQIWGLQLRLDDPDTIVTTGSIRAEKKGDLVELYDYGGQFLWSGKRSQLPVSVSGGSAELILGNRYRWFSKTKDLKRGVLRGATISMPTPAPYHVAVPSRLLECWEAGVHLAEVYDTETVWLGEGPLKGDIAADFTDQIHLQTASVSAMQSLFEPAMQLGAKTVILAPDADAQTKLENVGKTVINLVEAARDYFTPRRVQLKFATWSIEQSKGLDDLLNLGFRPNFLELN</sequence>
<dbReference type="RefSeq" id="WP_116061949.1">
    <property type="nucleotide sequence ID" value="NZ_QRDZ01000013.1"/>
</dbReference>
<evidence type="ECO:0000313" key="2">
    <source>
        <dbReference type="Proteomes" id="UP000256977"/>
    </source>
</evidence>
<gene>
    <name evidence="1" type="ORF">DFP98_113209</name>
</gene>
<keyword evidence="2" id="KW-1185">Reference proteome</keyword>
<dbReference type="AlphaFoldDB" id="A0A3D9JQ45"/>
<reference evidence="1 2" key="1">
    <citation type="submission" date="2018-07" db="EMBL/GenBank/DDBJ databases">
        <title>Genomic Encyclopedia of Type Strains, Phase III (KMG-III): the genomes of soil and plant-associated and newly described type strains.</title>
        <authorList>
            <person name="Whitman W."/>
        </authorList>
    </citation>
    <scope>NUCLEOTIDE SEQUENCE [LARGE SCALE GENOMIC DNA]</scope>
    <source>
        <strain evidence="1 2">CECT 7287</strain>
    </source>
</reference>
<organism evidence="1 2">
    <name type="scientific">Cohnella phaseoli</name>
    <dbReference type="NCBI Taxonomy" id="456490"/>
    <lineage>
        <taxon>Bacteria</taxon>
        <taxon>Bacillati</taxon>
        <taxon>Bacillota</taxon>
        <taxon>Bacilli</taxon>
        <taxon>Bacillales</taxon>
        <taxon>Paenibacillaceae</taxon>
        <taxon>Cohnella</taxon>
    </lineage>
</organism>
<proteinExistence type="predicted"/>
<dbReference type="OrthoDB" id="2665710at2"/>
<protein>
    <recommendedName>
        <fullName evidence="3">Toprim domain-containing protein</fullName>
    </recommendedName>
</protein>
<comment type="caution">
    <text evidence="1">The sequence shown here is derived from an EMBL/GenBank/DDBJ whole genome shotgun (WGS) entry which is preliminary data.</text>
</comment>